<proteinExistence type="inferred from homology"/>
<feature type="signal peptide" evidence="7">
    <location>
        <begin position="1"/>
        <end position="18"/>
    </location>
</feature>
<feature type="transmembrane region" description="Helical" evidence="6">
    <location>
        <begin position="118"/>
        <end position="138"/>
    </location>
</feature>
<dbReference type="AlphaFoldDB" id="Q4T6Z7"/>
<evidence type="ECO:0000256" key="3">
    <source>
        <dbReference type="ARBA" id="ARBA00022692"/>
    </source>
</evidence>
<feature type="transmembrane region" description="Helical" evidence="6">
    <location>
        <begin position="326"/>
        <end position="345"/>
    </location>
</feature>
<evidence type="ECO:0000256" key="7">
    <source>
        <dbReference type="SAM" id="SignalP"/>
    </source>
</evidence>
<keyword evidence="5 6" id="KW-0472">Membrane</keyword>
<comment type="similarity">
    <text evidence="2">Belongs to the TDE1 family.</text>
</comment>
<dbReference type="PANTHER" id="PTHR10383">
    <property type="entry name" value="SERINE INCORPORATOR"/>
    <property type="match status" value="1"/>
</dbReference>
<reference evidence="8" key="1">
    <citation type="journal article" date="2004" name="Nature">
        <title>Genome duplication in the teleost fish Tetraodon nigroviridis reveals the early vertebrate proto-karyotype.</title>
        <authorList>
            <person name="Jaillon O."/>
            <person name="Aury J.-M."/>
            <person name="Brunet F."/>
            <person name="Petit J.-L."/>
            <person name="Stange-Thomann N."/>
            <person name="Mauceli E."/>
            <person name="Bouneau L."/>
            <person name="Fischer C."/>
            <person name="Ozouf-Costaz C."/>
            <person name="Bernot A."/>
            <person name="Nicaud S."/>
            <person name="Jaffe D."/>
            <person name="Fisher S."/>
            <person name="Lutfalla G."/>
            <person name="Dossat C."/>
            <person name="Segurens B."/>
            <person name="Dasilva C."/>
            <person name="Salanoubat M."/>
            <person name="Levy M."/>
            <person name="Boudet N."/>
            <person name="Castellano S."/>
            <person name="Anthouard V."/>
            <person name="Jubin C."/>
            <person name="Castelli V."/>
            <person name="Katinka M."/>
            <person name="Vacherie B."/>
            <person name="Biemont C."/>
            <person name="Skalli Z."/>
            <person name="Cattolico L."/>
            <person name="Poulain J."/>
            <person name="De Berardinis V."/>
            <person name="Cruaud C."/>
            <person name="Duprat S."/>
            <person name="Brottier P."/>
            <person name="Coutanceau J.-P."/>
            <person name="Gouzy J."/>
            <person name="Parra G."/>
            <person name="Lardier G."/>
            <person name="Chapple C."/>
            <person name="McKernan K.J."/>
            <person name="McEwan P."/>
            <person name="Bosak S."/>
            <person name="Kellis M."/>
            <person name="Volff J.-N."/>
            <person name="Guigo R."/>
            <person name="Zody M.C."/>
            <person name="Mesirov J."/>
            <person name="Lindblad-Toh K."/>
            <person name="Birren B."/>
            <person name="Nusbaum C."/>
            <person name="Kahn D."/>
            <person name="Robinson-Rechavi M."/>
            <person name="Laudet V."/>
            <person name="Schachter V."/>
            <person name="Quetier F."/>
            <person name="Saurin W."/>
            <person name="Scarpelli C."/>
            <person name="Wincker P."/>
            <person name="Lander E.S."/>
            <person name="Weissenbach J."/>
            <person name="Roest Crollius H."/>
        </authorList>
    </citation>
    <scope>NUCLEOTIDE SEQUENCE [LARGE SCALE GENOMIC DNA]</scope>
</reference>
<reference evidence="8" key="2">
    <citation type="submission" date="2004-02" db="EMBL/GenBank/DDBJ databases">
        <authorList>
            <consortium name="Genoscope"/>
            <consortium name="Whitehead Institute Centre for Genome Research"/>
        </authorList>
    </citation>
    <scope>NUCLEOTIDE SEQUENCE</scope>
</reference>
<evidence type="ECO:0000256" key="6">
    <source>
        <dbReference type="SAM" id="Phobius"/>
    </source>
</evidence>
<feature type="non-terminal residue" evidence="8">
    <location>
        <position position="346"/>
    </location>
</feature>
<feature type="transmembrane region" description="Helical" evidence="6">
    <location>
        <begin position="188"/>
        <end position="214"/>
    </location>
</feature>
<accession>Q4T6Z7</accession>
<feature type="non-terminal residue" evidence="8">
    <location>
        <position position="1"/>
    </location>
</feature>
<evidence type="ECO:0000313" key="8">
    <source>
        <dbReference type="EMBL" id="CAF91335.1"/>
    </source>
</evidence>
<feature type="transmembrane region" description="Helical" evidence="6">
    <location>
        <begin position="84"/>
        <end position="106"/>
    </location>
</feature>
<dbReference type="OrthoDB" id="5963193at2759"/>
<dbReference type="PANTHER" id="PTHR10383:SF51">
    <property type="entry name" value="SERINE INCORPORATOR 3"/>
    <property type="match status" value="1"/>
</dbReference>
<feature type="transmembrane region" description="Helical" evidence="6">
    <location>
        <begin position="255"/>
        <end position="274"/>
    </location>
</feature>
<feature type="transmembrane region" description="Helical" evidence="6">
    <location>
        <begin position="226"/>
        <end position="243"/>
    </location>
</feature>
<organism evidence="8">
    <name type="scientific">Tetraodon nigroviridis</name>
    <name type="common">Spotted green pufferfish</name>
    <name type="synonym">Chelonodon nigroviridis</name>
    <dbReference type="NCBI Taxonomy" id="99883"/>
    <lineage>
        <taxon>Eukaryota</taxon>
        <taxon>Metazoa</taxon>
        <taxon>Chordata</taxon>
        <taxon>Craniata</taxon>
        <taxon>Vertebrata</taxon>
        <taxon>Euteleostomi</taxon>
        <taxon>Actinopterygii</taxon>
        <taxon>Neopterygii</taxon>
        <taxon>Teleostei</taxon>
        <taxon>Neoteleostei</taxon>
        <taxon>Acanthomorphata</taxon>
        <taxon>Eupercaria</taxon>
        <taxon>Tetraodontiformes</taxon>
        <taxon>Tetradontoidea</taxon>
        <taxon>Tetraodontidae</taxon>
        <taxon>Tetraodon</taxon>
    </lineage>
</organism>
<comment type="subcellular location">
    <subcellularLocation>
        <location evidence="1">Membrane</location>
        <topology evidence="1">Multi-pass membrane protein</topology>
    </subcellularLocation>
</comment>
<evidence type="ECO:0000256" key="1">
    <source>
        <dbReference type="ARBA" id="ARBA00004141"/>
    </source>
</evidence>
<keyword evidence="7" id="KW-0732">Signal</keyword>
<feature type="chain" id="PRO_5004243769" evidence="7">
    <location>
        <begin position="19"/>
        <end position="346"/>
    </location>
</feature>
<keyword evidence="3 6" id="KW-0812">Transmembrane</keyword>
<dbReference type="InterPro" id="IPR005016">
    <property type="entry name" value="TDE1/TMS"/>
</dbReference>
<dbReference type="Pfam" id="PF03348">
    <property type="entry name" value="Serinc"/>
    <property type="match status" value="1"/>
</dbReference>
<dbReference type="EMBL" id="CAAE01008419">
    <property type="protein sequence ID" value="CAF91335.1"/>
    <property type="molecule type" value="Genomic_DNA"/>
</dbReference>
<dbReference type="KEGG" id="tng:GSTEN00006013G001"/>
<evidence type="ECO:0000256" key="4">
    <source>
        <dbReference type="ARBA" id="ARBA00022989"/>
    </source>
</evidence>
<gene>
    <name evidence="8" type="ORF">GSTENG00006013001</name>
</gene>
<name>Q4T6Z7_TETNG</name>
<dbReference type="GO" id="GO:0016020">
    <property type="term" value="C:membrane"/>
    <property type="evidence" value="ECO:0007669"/>
    <property type="project" value="UniProtKB-SubCell"/>
</dbReference>
<keyword evidence="4 6" id="KW-1133">Transmembrane helix</keyword>
<sequence>VPCLCGAAACLLCSCCLSTRNSTVTRIIYSAILLLETTMACIMLSPGIDHQLKRIPGFCQDGDGSSILGLKMDLNCHMFIGYKAVYRVCFAMSVWFLISSIMMINIKNTQEPRAAIHNGFWFLKFAVLVGLTVAAFHIPDQPFTYLWFIVGSAGAFFFILIQLVLLVDFAHSWNESWVEKMETGNARVWYIALLSTTVFNYILSFTAIVLFFFFYTKPDGCLMNKFFISINMILCVVASVVSVQQKVQECQPRSGLLQSSIITLYSMFLTWSAMSNEPDRVCNPSLLSIYQQIAAPTLPSLQVENQTAVLIIGTEEPVLTSPYLEWWDAETIIGLAIFVVCILYSR</sequence>
<evidence type="ECO:0000256" key="2">
    <source>
        <dbReference type="ARBA" id="ARBA00006665"/>
    </source>
</evidence>
<evidence type="ECO:0000256" key="5">
    <source>
        <dbReference type="ARBA" id="ARBA00023136"/>
    </source>
</evidence>
<protein>
    <submittedName>
        <fullName evidence="8">Chromosome undetermined SCAF8419, whole genome shotgun sequence</fullName>
    </submittedName>
</protein>
<feature type="transmembrane region" description="Helical" evidence="6">
    <location>
        <begin position="144"/>
        <end position="167"/>
    </location>
</feature>